<evidence type="ECO:0000256" key="1">
    <source>
        <dbReference type="SAM" id="Coils"/>
    </source>
</evidence>
<gene>
    <name evidence="3" type="ORF">L2299_21030</name>
</gene>
<reference evidence="3" key="2">
    <citation type="submission" date="2022-01" db="EMBL/GenBank/DDBJ databases">
        <authorList>
            <person name="Sanchez-Suarez J."/>
            <person name="Villamil L."/>
            <person name="Diaz L.E."/>
        </authorList>
    </citation>
    <scope>NUCLEOTIDE SEQUENCE</scope>
    <source>
        <strain evidence="3">EUFUS-Z928</strain>
    </source>
</reference>
<organism evidence="3 4">
    <name type="scientific">Gordonia hongkongensis</name>
    <dbReference type="NCBI Taxonomy" id="1701090"/>
    <lineage>
        <taxon>Bacteria</taxon>
        <taxon>Bacillati</taxon>
        <taxon>Actinomycetota</taxon>
        <taxon>Actinomycetes</taxon>
        <taxon>Mycobacteriales</taxon>
        <taxon>Gordoniaceae</taxon>
        <taxon>Gordonia</taxon>
    </lineage>
</organism>
<dbReference type="Proteomes" id="UP001152308">
    <property type="component" value="Unassembled WGS sequence"/>
</dbReference>
<evidence type="ECO:0000313" key="3">
    <source>
        <dbReference type="EMBL" id="MDF6103534.1"/>
    </source>
</evidence>
<dbReference type="EMBL" id="JAKJLQ010000024">
    <property type="protein sequence ID" value="MDF6103534.1"/>
    <property type="molecule type" value="Genomic_DNA"/>
</dbReference>
<keyword evidence="1" id="KW-0175">Coiled coil</keyword>
<dbReference type="InterPro" id="IPR046282">
    <property type="entry name" value="DUF6319"/>
</dbReference>
<keyword evidence="4" id="KW-1185">Reference proteome</keyword>
<comment type="caution">
    <text evidence="3">The sequence shown here is derived from an EMBL/GenBank/DDBJ whole genome shotgun (WGS) entry which is preliminary data.</text>
</comment>
<accession>A0ABT6C059</accession>
<feature type="compositionally biased region" description="Low complexity" evidence="2">
    <location>
        <begin position="85"/>
        <end position="94"/>
    </location>
</feature>
<feature type="coiled-coil region" evidence="1">
    <location>
        <begin position="220"/>
        <end position="247"/>
    </location>
</feature>
<dbReference type="Pfam" id="PF19844">
    <property type="entry name" value="DUF6319"/>
    <property type="match status" value="1"/>
</dbReference>
<evidence type="ECO:0000313" key="4">
    <source>
        <dbReference type="Proteomes" id="UP001152308"/>
    </source>
</evidence>
<reference evidence="3" key="1">
    <citation type="journal article" date="2022" name="Data Brief">
        <title>Draft genome sequence data of Gordonia hongkongensis strain EUFUS-Z928 isolated from the octocoral Eunicea fusca.</title>
        <authorList>
            <person name="Sanchez-Suarez J."/>
            <person name="Diaz L."/>
            <person name="Melo-Bolivar J."/>
            <person name="Villamil L."/>
        </authorList>
    </citation>
    <scope>NUCLEOTIDE SEQUENCE</scope>
    <source>
        <strain evidence="3">EUFUS-Z928</strain>
    </source>
</reference>
<feature type="region of interest" description="Disordered" evidence="2">
    <location>
        <begin position="75"/>
        <end position="162"/>
    </location>
</feature>
<protein>
    <submittedName>
        <fullName evidence="3">DUF6319 family protein</fullName>
    </submittedName>
</protein>
<feature type="compositionally biased region" description="Low complexity" evidence="2">
    <location>
        <begin position="132"/>
        <end position="150"/>
    </location>
</feature>
<proteinExistence type="predicted"/>
<dbReference type="RefSeq" id="WP_277244539.1">
    <property type="nucleotide sequence ID" value="NZ_CP148027.1"/>
</dbReference>
<sequence>MCDNGAVSSQTRAGLSPDDLESLSAALAAGKRATVYLRDAMPSLNLEAGASARVVSIDGTTVTVSPRGVDDQLPFEADELRRNRPAAATTATAAVRRRTPEPAPPKPQPTSSSKTVVEESNSARPSRKARPATDAPPRAAESAPAPATTRPSRKAKTPTAPTTVTITAAGESTWTLSVAVGTRKLAKPVEITADRVARAMRELDDETAIAAVDAVIESARTAAQRRIDELSQELEAARAALANLDGSVDDQRGLAR</sequence>
<name>A0ABT6C059_9ACTN</name>
<evidence type="ECO:0000256" key="2">
    <source>
        <dbReference type="SAM" id="MobiDB-lite"/>
    </source>
</evidence>